<dbReference type="Proteomes" id="UP001152484">
    <property type="component" value="Unassembled WGS sequence"/>
</dbReference>
<comment type="caution">
    <text evidence="14">The sequence shown here is derived from an EMBL/GenBank/DDBJ whole genome shotgun (WGS) entry which is preliminary data.</text>
</comment>
<proteinExistence type="inferred from homology"/>
<comment type="similarity">
    <text evidence="2">Belongs to the ELO family.</text>
</comment>
<feature type="transmembrane region" description="Helical" evidence="13">
    <location>
        <begin position="147"/>
        <end position="166"/>
    </location>
</feature>
<evidence type="ECO:0000256" key="12">
    <source>
        <dbReference type="ARBA" id="ARBA00047375"/>
    </source>
</evidence>
<sequence>MESLFSDLHYWLVDHPSISQYEWKHGHTFGSSPLFVAVTVTVYLSTAIFLHRSALLPPLSSSWLRRISVVHNITLCLLSLAMAVGCSLAVLHQMPNRDWSWVVCFPANQTPPRGPAFFWAHVAYFSKILEFVDTLLILLSGSRARRLTFLHLYHHAVVVVTSYLGIMTSQTLLPVGVVVNATVHVVMYGYYLLCALGYRPRWKRVVTECQIVQFVLGFMVSGLMLFYHFTGSGCSGMWSWVFHALFGAVLLAQFMEFHFTNYRSKARKD</sequence>
<evidence type="ECO:0000256" key="13">
    <source>
        <dbReference type="SAM" id="Phobius"/>
    </source>
</evidence>
<dbReference type="PANTHER" id="PTHR11157">
    <property type="entry name" value="FATTY ACID ACYL TRANSFERASE-RELATED"/>
    <property type="match status" value="1"/>
</dbReference>
<dbReference type="GO" id="GO:0009922">
    <property type="term" value="F:fatty acid elongase activity"/>
    <property type="evidence" value="ECO:0007669"/>
    <property type="project" value="UniProtKB-EC"/>
</dbReference>
<keyword evidence="8 13" id="KW-1133">Transmembrane helix</keyword>
<comment type="catalytic activity">
    <reaction evidence="12">
        <text>a very-long-chain acyl-CoA + malonyl-CoA + H(+) = a very-long-chain 3-oxoacyl-CoA + CO2 + CoA</text>
        <dbReference type="Rhea" id="RHEA:32727"/>
        <dbReference type="ChEBI" id="CHEBI:15378"/>
        <dbReference type="ChEBI" id="CHEBI:16526"/>
        <dbReference type="ChEBI" id="CHEBI:57287"/>
        <dbReference type="ChEBI" id="CHEBI:57384"/>
        <dbReference type="ChEBI" id="CHEBI:90725"/>
        <dbReference type="ChEBI" id="CHEBI:90736"/>
        <dbReference type="EC" id="2.3.1.199"/>
    </reaction>
</comment>
<dbReference type="GO" id="GO:0019367">
    <property type="term" value="P:fatty acid elongation, saturated fatty acid"/>
    <property type="evidence" value="ECO:0007669"/>
    <property type="project" value="TreeGrafter"/>
</dbReference>
<dbReference type="GO" id="GO:0034625">
    <property type="term" value="P:fatty acid elongation, monounsaturated fatty acid"/>
    <property type="evidence" value="ECO:0007669"/>
    <property type="project" value="TreeGrafter"/>
</dbReference>
<dbReference type="OrthoDB" id="434092at2759"/>
<keyword evidence="6 13" id="KW-0812">Transmembrane</keyword>
<organism evidence="14 15">
    <name type="scientific">Cuscuta europaea</name>
    <name type="common">European dodder</name>
    <dbReference type="NCBI Taxonomy" id="41803"/>
    <lineage>
        <taxon>Eukaryota</taxon>
        <taxon>Viridiplantae</taxon>
        <taxon>Streptophyta</taxon>
        <taxon>Embryophyta</taxon>
        <taxon>Tracheophyta</taxon>
        <taxon>Spermatophyta</taxon>
        <taxon>Magnoliopsida</taxon>
        <taxon>eudicotyledons</taxon>
        <taxon>Gunneridae</taxon>
        <taxon>Pentapetalae</taxon>
        <taxon>asterids</taxon>
        <taxon>lamiids</taxon>
        <taxon>Solanales</taxon>
        <taxon>Convolvulaceae</taxon>
        <taxon>Cuscuteae</taxon>
        <taxon>Cuscuta</taxon>
        <taxon>Cuscuta subgen. Cuscuta</taxon>
    </lineage>
</organism>
<keyword evidence="11" id="KW-0275">Fatty acid biosynthesis</keyword>
<dbReference type="GO" id="GO:0005789">
    <property type="term" value="C:endoplasmic reticulum membrane"/>
    <property type="evidence" value="ECO:0007669"/>
    <property type="project" value="TreeGrafter"/>
</dbReference>
<evidence type="ECO:0000256" key="10">
    <source>
        <dbReference type="ARBA" id="ARBA00023136"/>
    </source>
</evidence>
<dbReference type="GO" id="GO:0042761">
    <property type="term" value="P:very long-chain fatty acid biosynthetic process"/>
    <property type="evidence" value="ECO:0007669"/>
    <property type="project" value="TreeGrafter"/>
</dbReference>
<evidence type="ECO:0000313" key="14">
    <source>
        <dbReference type="EMBL" id="CAH9114629.1"/>
    </source>
</evidence>
<dbReference type="EMBL" id="CAMAPE010000065">
    <property type="protein sequence ID" value="CAH9114629.1"/>
    <property type="molecule type" value="Genomic_DNA"/>
</dbReference>
<evidence type="ECO:0000256" key="11">
    <source>
        <dbReference type="ARBA" id="ARBA00023160"/>
    </source>
</evidence>
<accession>A0A9P1EKW4</accession>
<feature type="transmembrane region" description="Helical" evidence="13">
    <location>
        <begin position="205"/>
        <end position="228"/>
    </location>
</feature>
<feature type="transmembrane region" description="Helical" evidence="13">
    <location>
        <begin position="29"/>
        <end position="50"/>
    </location>
</feature>
<evidence type="ECO:0000256" key="6">
    <source>
        <dbReference type="ARBA" id="ARBA00022692"/>
    </source>
</evidence>
<evidence type="ECO:0000256" key="9">
    <source>
        <dbReference type="ARBA" id="ARBA00023098"/>
    </source>
</evidence>
<feature type="transmembrane region" description="Helical" evidence="13">
    <location>
        <begin position="240"/>
        <end position="259"/>
    </location>
</feature>
<keyword evidence="4" id="KW-0444">Lipid biosynthesis</keyword>
<name>A0A9P1EKW4_CUSEU</name>
<dbReference type="AlphaFoldDB" id="A0A9P1EKW4"/>
<dbReference type="GO" id="GO:0034626">
    <property type="term" value="P:fatty acid elongation, polyunsaturated fatty acid"/>
    <property type="evidence" value="ECO:0007669"/>
    <property type="project" value="TreeGrafter"/>
</dbReference>
<dbReference type="Pfam" id="PF01151">
    <property type="entry name" value="ELO"/>
    <property type="match status" value="1"/>
</dbReference>
<keyword evidence="5" id="KW-0808">Transferase</keyword>
<evidence type="ECO:0000256" key="1">
    <source>
        <dbReference type="ARBA" id="ARBA00004141"/>
    </source>
</evidence>
<keyword evidence="10 13" id="KW-0472">Membrane</keyword>
<dbReference type="EC" id="2.3.1.199" evidence="3"/>
<feature type="transmembrane region" description="Helical" evidence="13">
    <location>
        <begin position="70"/>
        <end position="91"/>
    </location>
</feature>
<dbReference type="GO" id="GO:0030148">
    <property type="term" value="P:sphingolipid biosynthetic process"/>
    <property type="evidence" value="ECO:0007669"/>
    <property type="project" value="TreeGrafter"/>
</dbReference>
<keyword evidence="15" id="KW-1185">Reference proteome</keyword>
<protein>
    <recommendedName>
        <fullName evidence="3">very-long-chain 3-oxoacyl-CoA synthase</fullName>
        <ecNumber evidence="3">2.3.1.199</ecNumber>
    </recommendedName>
</protein>
<keyword evidence="9" id="KW-0443">Lipid metabolism</keyword>
<evidence type="ECO:0000256" key="4">
    <source>
        <dbReference type="ARBA" id="ARBA00022516"/>
    </source>
</evidence>
<dbReference type="InterPro" id="IPR002076">
    <property type="entry name" value="ELO_fam"/>
</dbReference>
<reference evidence="14" key="1">
    <citation type="submission" date="2022-07" db="EMBL/GenBank/DDBJ databases">
        <authorList>
            <person name="Macas J."/>
            <person name="Novak P."/>
            <person name="Neumann P."/>
        </authorList>
    </citation>
    <scope>NUCLEOTIDE SEQUENCE</scope>
</reference>
<comment type="subcellular location">
    <subcellularLocation>
        <location evidence="1">Membrane</location>
        <topology evidence="1">Multi-pass membrane protein</topology>
    </subcellularLocation>
</comment>
<feature type="transmembrane region" description="Helical" evidence="13">
    <location>
        <begin position="172"/>
        <end position="193"/>
    </location>
</feature>
<dbReference type="PANTHER" id="PTHR11157:SF134">
    <property type="entry name" value="ELONGATION OF FATTY ACIDS PROTEIN 1-RELATED"/>
    <property type="match status" value="1"/>
</dbReference>
<feature type="transmembrane region" description="Helical" evidence="13">
    <location>
        <begin position="116"/>
        <end position="140"/>
    </location>
</feature>
<evidence type="ECO:0000256" key="7">
    <source>
        <dbReference type="ARBA" id="ARBA00022832"/>
    </source>
</evidence>
<keyword evidence="7" id="KW-0276">Fatty acid metabolism</keyword>
<evidence type="ECO:0000256" key="3">
    <source>
        <dbReference type="ARBA" id="ARBA00012307"/>
    </source>
</evidence>
<evidence type="ECO:0000313" key="15">
    <source>
        <dbReference type="Proteomes" id="UP001152484"/>
    </source>
</evidence>
<gene>
    <name evidence="14" type="ORF">CEURO_LOCUS20467</name>
</gene>
<evidence type="ECO:0000256" key="2">
    <source>
        <dbReference type="ARBA" id="ARBA00007263"/>
    </source>
</evidence>
<evidence type="ECO:0000256" key="5">
    <source>
        <dbReference type="ARBA" id="ARBA00022679"/>
    </source>
</evidence>
<evidence type="ECO:0000256" key="8">
    <source>
        <dbReference type="ARBA" id="ARBA00022989"/>
    </source>
</evidence>